<evidence type="ECO:0000256" key="1">
    <source>
        <dbReference type="SAM" id="Phobius"/>
    </source>
</evidence>
<dbReference type="InterPro" id="IPR006747">
    <property type="entry name" value="DUF599"/>
</dbReference>
<dbReference type="PANTHER" id="PTHR31881:SF6">
    <property type="entry name" value="OS09G0494600 PROTEIN"/>
    <property type="match status" value="1"/>
</dbReference>
<feature type="transmembrane region" description="Helical" evidence="1">
    <location>
        <begin position="187"/>
        <end position="215"/>
    </location>
</feature>
<dbReference type="Proteomes" id="UP001205601">
    <property type="component" value="Unassembled WGS sequence"/>
</dbReference>
<accession>A0ABT2NMU4</accession>
<name>A0ABT2NMU4_9RHOB</name>
<dbReference type="PANTHER" id="PTHR31881">
    <property type="match status" value="1"/>
</dbReference>
<organism evidence="2 3">
    <name type="scientific">Albidovulum sediminis</name>
    <dbReference type="NCBI Taxonomy" id="3066345"/>
    <lineage>
        <taxon>Bacteria</taxon>
        <taxon>Pseudomonadati</taxon>
        <taxon>Pseudomonadota</taxon>
        <taxon>Alphaproteobacteria</taxon>
        <taxon>Rhodobacterales</taxon>
        <taxon>Paracoccaceae</taxon>
        <taxon>Albidovulum</taxon>
    </lineage>
</organism>
<keyword evidence="1" id="KW-1133">Transmembrane helix</keyword>
<keyword evidence="3" id="KW-1185">Reference proteome</keyword>
<feature type="transmembrane region" description="Helical" evidence="1">
    <location>
        <begin position="12"/>
        <end position="30"/>
    </location>
</feature>
<keyword evidence="1" id="KW-0812">Transmembrane</keyword>
<feature type="transmembrane region" description="Helical" evidence="1">
    <location>
        <begin position="79"/>
        <end position="96"/>
    </location>
</feature>
<evidence type="ECO:0000313" key="3">
    <source>
        <dbReference type="Proteomes" id="UP001205601"/>
    </source>
</evidence>
<evidence type="ECO:0000313" key="2">
    <source>
        <dbReference type="EMBL" id="MCT8330252.1"/>
    </source>
</evidence>
<keyword evidence="1" id="KW-0472">Membrane</keyword>
<proteinExistence type="predicted"/>
<reference evidence="3" key="1">
    <citation type="submission" date="2023-07" db="EMBL/GenBank/DDBJ databases">
        <title>Defluviimonas sediminis sp. nov., isolated from mangrove sediment.</title>
        <authorList>
            <person name="Liu L."/>
            <person name="Li J."/>
            <person name="Huang Y."/>
            <person name="Pan J."/>
            <person name="Li M."/>
        </authorList>
    </citation>
    <scope>NUCLEOTIDE SEQUENCE [LARGE SCALE GENOMIC DNA]</scope>
    <source>
        <strain evidence="3">FT324</strain>
    </source>
</reference>
<feature type="transmembrane region" description="Helical" evidence="1">
    <location>
        <begin position="116"/>
        <end position="134"/>
    </location>
</feature>
<protein>
    <submittedName>
        <fullName evidence="2">DUF599 domain-containing protein</fullName>
    </submittedName>
</protein>
<comment type="caution">
    <text evidence="2">The sequence shown here is derived from an EMBL/GenBank/DDBJ whole genome shotgun (WGS) entry which is preliminary data.</text>
</comment>
<dbReference type="Pfam" id="PF04654">
    <property type="entry name" value="DUF599"/>
    <property type="match status" value="1"/>
</dbReference>
<dbReference type="RefSeq" id="WP_261496127.1">
    <property type="nucleotide sequence ID" value="NZ_JAOCQF010000002.1"/>
</dbReference>
<dbReference type="EMBL" id="JAOCQF010000002">
    <property type="protein sequence ID" value="MCT8330252.1"/>
    <property type="molecule type" value="Genomic_DNA"/>
</dbReference>
<gene>
    <name evidence="2" type="ORF">N5I32_12060</name>
</gene>
<sequence length="233" mass="25719">MNLQSSLSHFGTVDFVAVGLFLAIWLAVGWRIENPNPQRPSVAVLMVGFRREWMRQFVARDARMFDAAIMANLRQGTSFFASACMIAIGGGLALIGNTERLLGLAQDLTLTRAPAIVWEVKILFVLLFLTNSFLKFVWSHRLFGYCAIIMAAVPNDAGHPDAALRIEQAAEVNISAAKNFNRGMRSIYFALGALAWLLGAWALVGAAFLTASVLWRREFASHSRQALMRGTPM</sequence>